<evidence type="ECO:0000313" key="1">
    <source>
        <dbReference type="EMBL" id="JAH63030.1"/>
    </source>
</evidence>
<protein>
    <submittedName>
        <fullName evidence="1">Uncharacterized protein</fullName>
    </submittedName>
</protein>
<accession>A0A0E9UCS3</accession>
<reference evidence="1" key="1">
    <citation type="submission" date="2014-11" db="EMBL/GenBank/DDBJ databases">
        <authorList>
            <person name="Amaro Gonzalez C."/>
        </authorList>
    </citation>
    <scope>NUCLEOTIDE SEQUENCE</scope>
</reference>
<reference evidence="1" key="2">
    <citation type="journal article" date="2015" name="Fish Shellfish Immunol.">
        <title>Early steps in the European eel (Anguilla anguilla)-Vibrio vulnificus interaction in the gills: Role of the RtxA13 toxin.</title>
        <authorList>
            <person name="Callol A."/>
            <person name="Pajuelo D."/>
            <person name="Ebbesson L."/>
            <person name="Teles M."/>
            <person name="MacKenzie S."/>
            <person name="Amaro C."/>
        </authorList>
    </citation>
    <scope>NUCLEOTIDE SEQUENCE</scope>
</reference>
<dbReference type="EMBL" id="GBXM01045547">
    <property type="protein sequence ID" value="JAH63030.1"/>
    <property type="molecule type" value="Transcribed_RNA"/>
</dbReference>
<proteinExistence type="predicted"/>
<sequence>MFFGPFLERFPRRRKRRINMFSLPV</sequence>
<organism evidence="1">
    <name type="scientific">Anguilla anguilla</name>
    <name type="common">European freshwater eel</name>
    <name type="synonym">Muraena anguilla</name>
    <dbReference type="NCBI Taxonomy" id="7936"/>
    <lineage>
        <taxon>Eukaryota</taxon>
        <taxon>Metazoa</taxon>
        <taxon>Chordata</taxon>
        <taxon>Craniata</taxon>
        <taxon>Vertebrata</taxon>
        <taxon>Euteleostomi</taxon>
        <taxon>Actinopterygii</taxon>
        <taxon>Neopterygii</taxon>
        <taxon>Teleostei</taxon>
        <taxon>Anguilliformes</taxon>
        <taxon>Anguillidae</taxon>
        <taxon>Anguilla</taxon>
    </lineage>
</organism>
<dbReference type="AlphaFoldDB" id="A0A0E9UCS3"/>
<name>A0A0E9UCS3_ANGAN</name>